<protein>
    <submittedName>
        <fullName evidence="4">PHB depolymerase family esterase</fullName>
    </submittedName>
</protein>
<dbReference type="InterPro" id="IPR010126">
    <property type="entry name" value="Esterase_phb"/>
</dbReference>
<proteinExistence type="predicted"/>
<gene>
    <name evidence="4" type="ORF">SR858_05315</name>
</gene>
<dbReference type="GeneID" id="43164432"/>
<dbReference type="Gene3D" id="3.40.50.1820">
    <property type="entry name" value="alpha/beta hydrolase"/>
    <property type="match status" value="1"/>
</dbReference>
<dbReference type="InterPro" id="IPR050955">
    <property type="entry name" value="Plant_Biomass_Hydrol_Est"/>
</dbReference>
<organism evidence="4 5">
    <name type="scientific">Duganella zoogloeoides</name>
    <dbReference type="NCBI Taxonomy" id="75659"/>
    <lineage>
        <taxon>Bacteria</taxon>
        <taxon>Pseudomonadati</taxon>
        <taxon>Pseudomonadota</taxon>
        <taxon>Betaproteobacteria</taxon>
        <taxon>Burkholderiales</taxon>
        <taxon>Oxalobacteraceae</taxon>
        <taxon>Telluria group</taxon>
        <taxon>Duganella</taxon>
    </lineage>
</organism>
<evidence type="ECO:0000313" key="5">
    <source>
        <dbReference type="Proteomes" id="UP001326110"/>
    </source>
</evidence>
<dbReference type="Pfam" id="PF10503">
    <property type="entry name" value="Esterase_PHB"/>
    <property type="match status" value="1"/>
</dbReference>
<evidence type="ECO:0000313" key="4">
    <source>
        <dbReference type="EMBL" id="WQH05759.1"/>
    </source>
</evidence>
<dbReference type="NCBIfam" id="TIGR01840">
    <property type="entry name" value="esterase_phb"/>
    <property type="match status" value="1"/>
</dbReference>
<keyword evidence="5" id="KW-1185">Reference proteome</keyword>
<keyword evidence="2" id="KW-0378">Hydrolase</keyword>
<name>A0ABZ0Y158_9BURK</name>
<evidence type="ECO:0000256" key="3">
    <source>
        <dbReference type="SAM" id="MobiDB-lite"/>
    </source>
</evidence>
<feature type="compositionally biased region" description="Low complexity" evidence="3">
    <location>
        <begin position="59"/>
        <end position="73"/>
    </location>
</feature>
<accession>A0ABZ0Y158</accession>
<keyword evidence="1" id="KW-0732">Signal</keyword>
<evidence type="ECO:0000256" key="2">
    <source>
        <dbReference type="ARBA" id="ARBA00022801"/>
    </source>
</evidence>
<dbReference type="RefSeq" id="WP_154819967.1">
    <property type="nucleotide sequence ID" value="NZ_CP140152.1"/>
</dbReference>
<dbReference type="PANTHER" id="PTHR43037">
    <property type="entry name" value="UNNAMED PRODUCT-RELATED"/>
    <property type="match status" value="1"/>
</dbReference>
<dbReference type="SUPFAM" id="SSF53474">
    <property type="entry name" value="alpha/beta-Hydrolases"/>
    <property type="match status" value="1"/>
</dbReference>
<dbReference type="Proteomes" id="UP001326110">
    <property type="component" value="Chromosome"/>
</dbReference>
<reference evidence="4 5" key="1">
    <citation type="submission" date="2023-11" db="EMBL/GenBank/DDBJ databases">
        <title>MicrobeMod: A computational toolkit for identifying prokaryotic methylation and restriction-modification with nanopore sequencing.</title>
        <authorList>
            <person name="Crits-Christoph A."/>
            <person name="Kang S.C."/>
            <person name="Lee H."/>
            <person name="Ostrov N."/>
        </authorList>
    </citation>
    <scope>NUCLEOTIDE SEQUENCE [LARGE SCALE GENOMIC DNA]</scope>
    <source>
        <strain evidence="4 5">ATCC 25935</strain>
    </source>
</reference>
<sequence>MKKAAGLFRSLMRTSIKSARQGVAVNKLMTAMLTPTVKPAPPRRKVRAKPAASLAKPVRSTARPAPAPSSITTAPGKWLTSHVEGANGHRMSFWLYLPHNIPDEASTPGLPLIVMLHGCQQTATQFAQGTRMNQWAERKGYAVLYPQQLVSNQAQRCWKWYDRATQEGGGDVPTIVAMIDKVAGAYAIDRARVYVAGISAGAGMANIVALNHPHLFAAVGLHSGPAFGAGHSTMGALGVMQHGAGLRADLAVQEVLARHGRFPGMPTILIAGEGDSVVRPINLAQLARQGLVLNGLAPDAPAKITHKAQGSNARHNAHRIDDFYDGRKLLLRVARIDALDHAWSGGDPALKFNAKSGPDATRMMLEFFARHRRV</sequence>
<evidence type="ECO:0000256" key="1">
    <source>
        <dbReference type="ARBA" id="ARBA00022729"/>
    </source>
</evidence>
<dbReference type="PANTHER" id="PTHR43037:SF5">
    <property type="entry name" value="FERULOYL ESTERASE"/>
    <property type="match status" value="1"/>
</dbReference>
<dbReference type="EMBL" id="CP140152">
    <property type="protein sequence ID" value="WQH05759.1"/>
    <property type="molecule type" value="Genomic_DNA"/>
</dbReference>
<dbReference type="InterPro" id="IPR029058">
    <property type="entry name" value="AB_hydrolase_fold"/>
</dbReference>
<feature type="region of interest" description="Disordered" evidence="3">
    <location>
        <begin position="36"/>
        <end position="73"/>
    </location>
</feature>